<proteinExistence type="predicted"/>
<feature type="region of interest" description="Disordered" evidence="1">
    <location>
        <begin position="1"/>
        <end position="25"/>
    </location>
</feature>
<evidence type="ECO:0000256" key="1">
    <source>
        <dbReference type="SAM" id="MobiDB-lite"/>
    </source>
</evidence>
<evidence type="ECO:0000313" key="2">
    <source>
        <dbReference type="EMBL" id="MBX52300.1"/>
    </source>
</evidence>
<protein>
    <submittedName>
        <fullName evidence="2">Uncharacterized protein</fullName>
    </submittedName>
</protein>
<reference evidence="2" key="1">
    <citation type="submission" date="2018-02" db="EMBL/GenBank/DDBJ databases">
        <title>Rhizophora mucronata_Transcriptome.</title>
        <authorList>
            <person name="Meera S.P."/>
            <person name="Sreeshan A."/>
            <person name="Augustine A."/>
        </authorList>
    </citation>
    <scope>NUCLEOTIDE SEQUENCE</scope>
    <source>
        <tissue evidence="2">Leaf</tissue>
    </source>
</reference>
<name>A0A2P2PC21_RHIMU</name>
<dbReference type="EMBL" id="GGEC01071816">
    <property type="protein sequence ID" value="MBX52300.1"/>
    <property type="molecule type" value="Transcribed_RNA"/>
</dbReference>
<accession>A0A2P2PC21</accession>
<dbReference type="AlphaFoldDB" id="A0A2P2PC21"/>
<sequence>MSPNSNSDKRHGKSKQKKNQFGIHE</sequence>
<organism evidence="2">
    <name type="scientific">Rhizophora mucronata</name>
    <name type="common">Asiatic mangrove</name>
    <dbReference type="NCBI Taxonomy" id="61149"/>
    <lineage>
        <taxon>Eukaryota</taxon>
        <taxon>Viridiplantae</taxon>
        <taxon>Streptophyta</taxon>
        <taxon>Embryophyta</taxon>
        <taxon>Tracheophyta</taxon>
        <taxon>Spermatophyta</taxon>
        <taxon>Magnoliopsida</taxon>
        <taxon>eudicotyledons</taxon>
        <taxon>Gunneridae</taxon>
        <taxon>Pentapetalae</taxon>
        <taxon>rosids</taxon>
        <taxon>fabids</taxon>
        <taxon>Malpighiales</taxon>
        <taxon>Rhizophoraceae</taxon>
        <taxon>Rhizophora</taxon>
    </lineage>
</organism>